<dbReference type="Gene3D" id="3.90.70.10">
    <property type="entry name" value="Cysteine proteinases"/>
    <property type="match status" value="1"/>
</dbReference>
<evidence type="ECO:0000259" key="14">
    <source>
        <dbReference type="PROSITE" id="PS50235"/>
    </source>
</evidence>
<evidence type="ECO:0000256" key="3">
    <source>
        <dbReference type="ARBA" id="ARBA00009085"/>
    </source>
</evidence>
<evidence type="ECO:0000256" key="1">
    <source>
        <dbReference type="ARBA" id="ARBA00000707"/>
    </source>
</evidence>
<evidence type="ECO:0000256" key="8">
    <source>
        <dbReference type="ARBA" id="ARBA00022771"/>
    </source>
</evidence>
<evidence type="ECO:0000313" key="16">
    <source>
        <dbReference type="WBParaSite" id="MCU_005270-RD"/>
    </source>
</evidence>
<protein>
    <recommendedName>
        <fullName evidence="4">ubiquitinyl hydrolase 1</fullName>
        <ecNumber evidence="4">3.4.19.12</ecNumber>
    </recommendedName>
</protein>
<dbReference type="InterPro" id="IPR001607">
    <property type="entry name" value="Znf_UBP"/>
</dbReference>
<keyword evidence="8 12" id="KW-0863">Zinc-finger</keyword>
<keyword evidence="11" id="KW-0539">Nucleus</keyword>
<dbReference type="PANTHER" id="PTHR21646">
    <property type="entry name" value="UBIQUITIN CARBOXYL-TERMINAL HYDROLASE"/>
    <property type="match status" value="1"/>
</dbReference>
<dbReference type="InterPro" id="IPR013083">
    <property type="entry name" value="Znf_RING/FYVE/PHD"/>
</dbReference>
<dbReference type="Gene3D" id="3.30.40.10">
    <property type="entry name" value="Zinc/RING finger domain, C3HC4 (zinc finger)"/>
    <property type="match status" value="1"/>
</dbReference>
<dbReference type="GO" id="GO:0016579">
    <property type="term" value="P:protein deubiquitination"/>
    <property type="evidence" value="ECO:0007669"/>
    <property type="project" value="InterPro"/>
</dbReference>
<dbReference type="InterPro" id="IPR001394">
    <property type="entry name" value="Peptidase_C19_UCH"/>
</dbReference>
<evidence type="ECO:0000256" key="10">
    <source>
        <dbReference type="ARBA" id="ARBA00023187"/>
    </source>
</evidence>
<comment type="similarity">
    <text evidence="3">Belongs to the peptidase C19 family.</text>
</comment>
<proteinExistence type="inferred from homology"/>
<reference evidence="16" key="1">
    <citation type="submission" date="2019-11" db="UniProtKB">
        <authorList>
            <consortium name="WormBaseParasite"/>
        </authorList>
    </citation>
    <scope>IDENTIFICATION</scope>
</reference>
<dbReference type="GO" id="GO:0006397">
    <property type="term" value="P:mRNA processing"/>
    <property type="evidence" value="ECO:0007669"/>
    <property type="project" value="UniProtKB-KW"/>
</dbReference>
<comment type="subcellular location">
    <subcellularLocation>
        <location evidence="2">Nucleus</location>
    </subcellularLocation>
</comment>
<evidence type="ECO:0000256" key="12">
    <source>
        <dbReference type="PROSITE-ProRule" id="PRU00502"/>
    </source>
</evidence>
<comment type="catalytic activity">
    <reaction evidence="1">
        <text>Thiol-dependent hydrolysis of ester, thioester, amide, peptide and isopeptide bonds formed by the C-terminal Gly of ubiquitin (a 76-residue protein attached to proteins as an intracellular targeting signal).</text>
        <dbReference type="EC" id="3.4.19.12"/>
    </reaction>
</comment>
<keyword evidence="9" id="KW-0862">Zinc</keyword>
<accession>A0A5K3F3Z7</accession>
<feature type="domain" description="UBP-type" evidence="15">
    <location>
        <begin position="28"/>
        <end position="125"/>
    </location>
</feature>
<dbReference type="FunFam" id="3.30.40.10:FF:000068">
    <property type="entry name" value="U4/U6.U5 tri-snRNP-associated protein 2"/>
    <property type="match status" value="1"/>
</dbReference>
<dbReference type="InterPro" id="IPR038765">
    <property type="entry name" value="Papain-like_cys_pep_sf"/>
</dbReference>
<dbReference type="GO" id="GO:0004843">
    <property type="term" value="F:cysteine-type deubiquitinase activity"/>
    <property type="evidence" value="ECO:0007669"/>
    <property type="project" value="UniProtKB-EC"/>
</dbReference>
<evidence type="ECO:0000256" key="11">
    <source>
        <dbReference type="ARBA" id="ARBA00023242"/>
    </source>
</evidence>
<evidence type="ECO:0000256" key="5">
    <source>
        <dbReference type="ARBA" id="ARBA00022664"/>
    </source>
</evidence>
<evidence type="ECO:0000256" key="4">
    <source>
        <dbReference type="ARBA" id="ARBA00012759"/>
    </source>
</evidence>
<organism evidence="16">
    <name type="scientific">Mesocestoides corti</name>
    <name type="common">Flatworm</name>
    <dbReference type="NCBI Taxonomy" id="53468"/>
    <lineage>
        <taxon>Eukaryota</taxon>
        <taxon>Metazoa</taxon>
        <taxon>Spiralia</taxon>
        <taxon>Lophotrochozoa</taxon>
        <taxon>Platyhelminthes</taxon>
        <taxon>Cestoda</taxon>
        <taxon>Eucestoda</taxon>
        <taxon>Cyclophyllidea</taxon>
        <taxon>Mesocestoididae</taxon>
        <taxon>Mesocestoides</taxon>
    </lineage>
</organism>
<evidence type="ECO:0000256" key="2">
    <source>
        <dbReference type="ARBA" id="ARBA00004123"/>
    </source>
</evidence>
<feature type="domain" description="USP" evidence="14">
    <location>
        <begin position="150"/>
        <end position="344"/>
    </location>
</feature>
<name>A0A5K3F3Z7_MESCO</name>
<dbReference type="Pfam" id="PF00443">
    <property type="entry name" value="UCH"/>
    <property type="match status" value="1"/>
</dbReference>
<evidence type="ECO:0000256" key="13">
    <source>
        <dbReference type="SAM" id="MobiDB-lite"/>
    </source>
</evidence>
<dbReference type="PANTHER" id="PTHR21646:SF16">
    <property type="entry name" value="U4_U6.U5 TRI-SNRNP-ASSOCIATED PROTEIN 2"/>
    <property type="match status" value="1"/>
</dbReference>
<dbReference type="Pfam" id="PF02148">
    <property type="entry name" value="zf-UBP"/>
    <property type="match status" value="1"/>
</dbReference>
<evidence type="ECO:0000256" key="6">
    <source>
        <dbReference type="ARBA" id="ARBA00022723"/>
    </source>
</evidence>
<keyword evidence="6" id="KW-0479">Metal-binding</keyword>
<dbReference type="SUPFAM" id="SSF54001">
    <property type="entry name" value="Cysteine proteinases"/>
    <property type="match status" value="1"/>
</dbReference>
<evidence type="ECO:0000256" key="7">
    <source>
        <dbReference type="ARBA" id="ARBA00022728"/>
    </source>
</evidence>
<dbReference type="GO" id="GO:0005681">
    <property type="term" value="C:spliceosomal complex"/>
    <property type="evidence" value="ECO:0007669"/>
    <property type="project" value="UniProtKB-KW"/>
</dbReference>
<dbReference type="InterPro" id="IPR050185">
    <property type="entry name" value="Ub_carboxyl-term_hydrolase"/>
</dbReference>
<dbReference type="AlphaFoldDB" id="A0A5K3F3Z7"/>
<dbReference type="SMART" id="SM00290">
    <property type="entry name" value="ZnF_UBP"/>
    <property type="match status" value="1"/>
</dbReference>
<dbReference type="WBParaSite" id="MCU_005270-RD">
    <property type="protein sequence ID" value="MCU_005270-RD"/>
    <property type="gene ID" value="MCU_005270"/>
</dbReference>
<evidence type="ECO:0000259" key="15">
    <source>
        <dbReference type="PROSITE" id="PS50271"/>
    </source>
</evidence>
<keyword evidence="5" id="KW-0507">mRNA processing</keyword>
<feature type="region of interest" description="Disordered" evidence="13">
    <location>
        <begin position="1"/>
        <end position="26"/>
    </location>
</feature>
<keyword evidence="7" id="KW-0747">Spliceosome</keyword>
<evidence type="ECO:0000256" key="9">
    <source>
        <dbReference type="ARBA" id="ARBA00022833"/>
    </source>
</evidence>
<dbReference type="PROSITE" id="PS50271">
    <property type="entry name" value="ZF_UBP"/>
    <property type="match status" value="1"/>
</dbReference>
<dbReference type="GO" id="GO:0008270">
    <property type="term" value="F:zinc ion binding"/>
    <property type="evidence" value="ECO:0007669"/>
    <property type="project" value="UniProtKB-KW"/>
</dbReference>
<dbReference type="EC" id="3.4.19.12" evidence="4"/>
<dbReference type="InterPro" id="IPR028889">
    <property type="entry name" value="USP"/>
</dbReference>
<sequence length="344" mass="39559">MTADELDKEEEKRSTNQKSSPSDMDLSRSCPYLDTINRHMLDFDFEKLCSVSLSHLNVYACLVCGKYFQGRGSNTHAHTHSVDENHHVFLNLETHRFYCLPDNYEIVDGSLEDITYLLNPVFQNHVIAKLDTNANMVRAYNGLAYYPGFVGLNNIKANDYCNVILQLLSHISPLRDFFLCPENYQEQIKRAAAGDHLTLLVHRFGELIRKLWNPRNFKTHVSPHEFLQAVVLCSKKRFQFTEQGDALDFLSWLLNALDQTLKPSVKGQSTKPTIIGSTLRGRMVIRSQKVMPVNITPEQQEQYATDPEYMVSDAHTIREASQPHSHYCLHDLIYGDPCQITRRH</sequence>
<keyword evidence="10" id="KW-0508">mRNA splicing</keyword>
<dbReference type="PROSITE" id="PS50235">
    <property type="entry name" value="USP_3"/>
    <property type="match status" value="1"/>
</dbReference>
<dbReference type="GO" id="GO:0008380">
    <property type="term" value="P:RNA splicing"/>
    <property type="evidence" value="ECO:0007669"/>
    <property type="project" value="UniProtKB-KW"/>
</dbReference>
<dbReference type="SUPFAM" id="SSF57850">
    <property type="entry name" value="RING/U-box"/>
    <property type="match status" value="1"/>
</dbReference>